<evidence type="ECO:0000313" key="5">
    <source>
        <dbReference type="EnsemblProtists" id="EKX47619"/>
    </source>
</evidence>
<evidence type="ECO:0000313" key="4">
    <source>
        <dbReference type="EMBL" id="EKX47619.1"/>
    </source>
</evidence>
<dbReference type="InterPro" id="IPR029063">
    <property type="entry name" value="SAM-dependent_MTases_sf"/>
</dbReference>
<reference evidence="6" key="2">
    <citation type="submission" date="2012-11" db="EMBL/GenBank/DDBJ databases">
        <authorList>
            <person name="Kuo A."/>
            <person name="Curtis B.A."/>
            <person name="Tanifuji G."/>
            <person name="Burki F."/>
            <person name="Gruber A."/>
            <person name="Irimia M."/>
            <person name="Maruyama S."/>
            <person name="Arias M.C."/>
            <person name="Ball S.G."/>
            <person name="Gile G.H."/>
            <person name="Hirakawa Y."/>
            <person name="Hopkins J.F."/>
            <person name="Rensing S.A."/>
            <person name="Schmutz J."/>
            <person name="Symeonidi A."/>
            <person name="Elias M."/>
            <person name="Eveleigh R.J."/>
            <person name="Herman E.K."/>
            <person name="Klute M.J."/>
            <person name="Nakayama T."/>
            <person name="Obornik M."/>
            <person name="Reyes-Prieto A."/>
            <person name="Armbrust E.V."/>
            <person name="Aves S.J."/>
            <person name="Beiko R.G."/>
            <person name="Coutinho P."/>
            <person name="Dacks J.B."/>
            <person name="Durnford D.G."/>
            <person name="Fast N.M."/>
            <person name="Green B.R."/>
            <person name="Grisdale C."/>
            <person name="Hempe F."/>
            <person name="Henrissat B."/>
            <person name="Hoppner M.P."/>
            <person name="Ishida K.-I."/>
            <person name="Kim E."/>
            <person name="Koreny L."/>
            <person name="Kroth P.G."/>
            <person name="Liu Y."/>
            <person name="Malik S.-B."/>
            <person name="Maier U.G."/>
            <person name="McRose D."/>
            <person name="Mock T."/>
            <person name="Neilson J.A."/>
            <person name="Onodera N.T."/>
            <person name="Poole A.M."/>
            <person name="Pritham E.J."/>
            <person name="Richards T.A."/>
            <person name="Rocap G."/>
            <person name="Roy S.W."/>
            <person name="Sarai C."/>
            <person name="Schaack S."/>
            <person name="Shirato S."/>
            <person name="Slamovits C.H."/>
            <person name="Spencer D.F."/>
            <person name="Suzuki S."/>
            <person name="Worden A.Z."/>
            <person name="Zauner S."/>
            <person name="Barry K."/>
            <person name="Bell C."/>
            <person name="Bharti A.K."/>
            <person name="Crow J.A."/>
            <person name="Grimwood J."/>
            <person name="Kramer R."/>
            <person name="Lindquist E."/>
            <person name="Lucas S."/>
            <person name="Salamov A."/>
            <person name="McFadden G.I."/>
            <person name="Lane C.E."/>
            <person name="Keeling P.J."/>
            <person name="Gray M.W."/>
            <person name="Grigoriev I.V."/>
            <person name="Archibald J.M."/>
        </authorList>
    </citation>
    <scope>NUCLEOTIDE SEQUENCE</scope>
    <source>
        <strain evidence="6">CCMP2712</strain>
    </source>
</reference>
<dbReference type="Proteomes" id="UP000011087">
    <property type="component" value="Unassembled WGS sequence"/>
</dbReference>
<dbReference type="KEGG" id="gtt:GUITHDRAFT_137388"/>
<name>L1JHJ4_GUITC</name>
<dbReference type="PANTHER" id="PTHR47313:SF1">
    <property type="entry name" value="RIBOSOMAL RNA LARGE SUBUNIT METHYLTRANSFERASE K_L"/>
    <property type="match status" value="1"/>
</dbReference>
<dbReference type="PANTHER" id="PTHR47313">
    <property type="entry name" value="RIBOSOMAL RNA LARGE SUBUNIT METHYLTRANSFERASE K/L"/>
    <property type="match status" value="1"/>
</dbReference>
<dbReference type="AlphaFoldDB" id="L1JHJ4"/>
<reference evidence="4 6" key="1">
    <citation type="journal article" date="2012" name="Nature">
        <title>Algal genomes reveal evolutionary mosaicism and the fate of nucleomorphs.</title>
        <authorList>
            <consortium name="DOE Joint Genome Institute"/>
            <person name="Curtis B.A."/>
            <person name="Tanifuji G."/>
            <person name="Burki F."/>
            <person name="Gruber A."/>
            <person name="Irimia M."/>
            <person name="Maruyama S."/>
            <person name="Arias M.C."/>
            <person name="Ball S.G."/>
            <person name="Gile G.H."/>
            <person name="Hirakawa Y."/>
            <person name="Hopkins J.F."/>
            <person name="Kuo A."/>
            <person name="Rensing S.A."/>
            <person name="Schmutz J."/>
            <person name="Symeonidi A."/>
            <person name="Elias M."/>
            <person name="Eveleigh R.J."/>
            <person name="Herman E.K."/>
            <person name="Klute M.J."/>
            <person name="Nakayama T."/>
            <person name="Obornik M."/>
            <person name="Reyes-Prieto A."/>
            <person name="Armbrust E.V."/>
            <person name="Aves S.J."/>
            <person name="Beiko R.G."/>
            <person name="Coutinho P."/>
            <person name="Dacks J.B."/>
            <person name="Durnford D.G."/>
            <person name="Fast N.M."/>
            <person name="Green B.R."/>
            <person name="Grisdale C.J."/>
            <person name="Hempel F."/>
            <person name="Henrissat B."/>
            <person name="Hoppner M.P."/>
            <person name="Ishida K."/>
            <person name="Kim E."/>
            <person name="Koreny L."/>
            <person name="Kroth P.G."/>
            <person name="Liu Y."/>
            <person name="Malik S.B."/>
            <person name="Maier U.G."/>
            <person name="McRose D."/>
            <person name="Mock T."/>
            <person name="Neilson J.A."/>
            <person name="Onodera N.T."/>
            <person name="Poole A.M."/>
            <person name="Pritham E.J."/>
            <person name="Richards T.A."/>
            <person name="Rocap G."/>
            <person name="Roy S.W."/>
            <person name="Sarai C."/>
            <person name="Schaack S."/>
            <person name="Shirato S."/>
            <person name="Slamovits C.H."/>
            <person name="Spencer D.F."/>
            <person name="Suzuki S."/>
            <person name="Worden A.Z."/>
            <person name="Zauner S."/>
            <person name="Barry K."/>
            <person name="Bell C."/>
            <person name="Bharti A.K."/>
            <person name="Crow J.A."/>
            <person name="Grimwood J."/>
            <person name="Kramer R."/>
            <person name="Lindquist E."/>
            <person name="Lucas S."/>
            <person name="Salamov A."/>
            <person name="McFadden G.I."/>
            <person name="Lane C.E."/>
            <person name="Keeling P.J."/>
            <person name="Gray M.W."/>
            <person name="Grigoriev I.V."/>
            <person name="Archibald J.M."/>
        </authorList>
    </citation>
    <scope>NUCLEOTIDE SEQUENCE</scope>
    <source>
        <strain evidence="4 6">CCMP2712</strain>
    </source>
</reference>
<dbReference type="CDD" id="cd11715">
    <property type="entry name" value="THUMP_AdoMetMT"/>
    <property type="match status" value="1"/>
</dbReference>
<keyword evidence="6" id="KW-1185">Reference proteome</keyword>
<dbReference type="RefSeq" id="XP_005834599.1">
    <property type="nucleotide sequence ID" value="XM_005834542.1"/>
</dbReference>
<dbReference type="HOGENOM" id="CLU_032119_3_3_1"/>
<dbReference type="OrthoDB" id="416496at2759"/>
<evidence type="ECO:0000313" key="6">
    <source>
        <dbReference type="Proteomes" id="UP000011087"/>
    </source>
</evidence>
<dbReference type="InterPro" id="IPR053943">
    <property type="entry name" value="RlmKL-like_Mtase_CS"/>
</dbReference>
<dbReference type="GO" id="GO:0070043">
    <property type="term" value="F:rRNA (guanine-N7-)-methyltransferase activity"/>
    <property type="evidence" value="ECO:0007669"/>
    <property type="project" value="TreeGrafter"/>
</dbReference>
<dbReference type="InterPro" id="IPR000241">
    <property type="entry name" value="RlmKL-like_Mtase"/>
</dbReference>
<dbReference type="EnsemblProtists" id="EKX47619">
    <property type="protein sequence ID" value="EKX47619"/>
    <property type="gene ID" value="GUITHDRAFT_137388"/>
</dbReference>
<sequence length="421" mass="47670">MSRLRMFAGVGRGLEGLLLEELRVISPSVKWSRMKGGCEGFAPMEDLWRVCLRTRLAELLRVRIGEFYGPSFPVLIEGLRKLPWAAYLHRQSPCPSIKTVCHRSKLYHTEAVNERVRHVLKERQVALSDDAFNEMPDQDFDPNATVHLLIDDNIVTVSVDASGPQLHKRGYRRAGTLVLLADVDDDGRLDVGRAPLRETLAAACISAVNKDIEEMDQSKDHFLKRRRLWDPLCGSGTLVIEAVSSYLGKSAVVKRKFAFEDWPIHNQGEFEKFVKAQEEQDRASLITVETLAVGSDISKDAIQMAKRNAERSLTQEYCSFKQGTVVDTANNIEEGAVLLTNLPYGVRLHGFYDAWRSIIRVLTRREDILPYVISSSRQDIPLPQGWRTEEILSFSNRGIPVQLNRIVRGNASKEKQEEQTE</sequence>
<dbReference type="GO" id="GO:0008990">
    <property type="term" value="F:rRNA (guanine-N2-)-methyltransferase activity"/>
    <property type="evidence" value="ECO:0007669"/>
    <property type="project" value="TreeGrafter"/>
</dbReference>
<accession>L1JHJ4</accession>
<dbReference type="SUPFAM" id="SSF53335">
    <property type="entry name" value="S-adenosyl-L-methionine-dependent methyltransferases"/>
    <property type="match status" value="1"/>
</dbReference>
<feature type="domain" description="Ribosomal RNA large subunit methyltransferase K/L-like methyltransferase" evidence="3">
    <location>
        <begin position="188"/>
        <end position="349"/>
    </location>
</feature>
<keyword evidence="1" id="KW-0489">Methyltransferase</keyword>
<dbReference type="Gene3D" id="3.40.50.150">
    <property type="entry name" value="Vaccinia Virus protein VP39"/>
    <property type="match status" value="1"/>
</dbReference>
<dbReference type="PROSITE" id="PS01261">
    <property type="entry name" value="UPF0020"/>
    <property type="match status" value="1"/>
</dbReference>
<keyword evidence="2" id="KW-0808">Transferase</keyword>
<proteinExistence type="predicted"/>
<dbReference type="Pfam" id="PF01170">
    <property type="entry name" value="UPF0020"/>
    <property type="match status" value="1"/>
</dbReference>
<evidence type="ECO:0000259" key="3">
    <source>
        <dbReference type="Pfam" id="PF01170"/>
    </source>
</evidence>
<evidence type="ECO:0000256" key="1">
    <source>
        <dbReference type="ARBA" id="ARBA00022603"/>
    </source>
</evidence>
<evidence type="ECO:0000256" key="2">
    <source>
        <dbReference type="ARBA" id="ARBA00022679"/>
    </source>
</evidence>
<dbReference type="GeneID" id="17304363"/>
<dbReference type="STRING" id="905079.L1JHJ4"/>
<gene>
    <name evidence="4" type="ORF">GUITHDRAFT_137388</name>
</gene>
<protein>
    <recommendedName>
        <fullName evidence="3">Ribosomal RNA large subunit methyltransferase K/L-like methyltransferase domain-containing protein</fullName>
    </recommendedName>
</protein>
<dbReference type="OMA" id="NFEWERI"/>
<dbReference type="PaxDb" id="55529-EKX47619"/>
<reference evidence="5" key="3">
    <citation type="submission" date="2016-03" db="UniProtKB">
        <authorList>
            <consortium name="EnsemblProtists"/>
        </authorList>
    </citation>
    <scope>IDENTIFICATION</scope>
</reference>
<dbReference type="GO" id="GO:0043527">
    <property type="term" value="C:tRNA methyltransferase complex"/>
    <property type="evidence" value="ECO:0007669"/>
    <property type="project" value="UniProtKB-ARBA"/>
</dbReference>
<dbReference type="EMBL" id="JH992989">
    <property type="protein sequence ID" value="EKX47619.1"/>
    <property type="molecule type" value="Genomic_DNA"/>
</dbReference>
<organism evidence="4">
    <name type="scientific">Guillardia theta (strain CCMP2712)</name>
    <name type="common">Cryptophyte</name>
    <dbReference type="NCBI Taxonomy" id="905079"/>
    <lineage>
        <taxon>Eukaryota</taxon>
        <taxon>Cryptophyceae</taxon>
        <taxon>Pyrenomonadales</taxon>
        <taxon>Geminigeraceae</taxon>
        <taxon>Guillardia</taxon>
    </lineage>
</organism>
<dbReference type="Gene3D" id="3.30.2130.30">
    <property type="match status" value="1"/>
</dbReference>